<feature type="compositionally biased region" description="Polar residues" evidence="1">
    <location>
        <begin position="1330"/>
        <end position="1367"/>
    </location>
</feature>
<organism evidence="2 3">
    <name type="scientific">Penicillium cosmopolitanum</name>
    <dbReference type="NCBI Taxonomy" id="1131564"/>
    <lineage>
        <taxon>Eukaryota</taxon>
        <taxon>Fungi</taxon>
        <taxon>Dikarya</taxon>
        <taxon>Ascomycota</taxon>
        <taxon>Pezizomycotina</taxon>
        <taxon>Eurotiomycetes</taxon>
        <taxon>Eurotiomycetidae</taxon>
        <taxon>Eurotiales</taxon>
        <taxon>Aspergillaceae</taxon>
        <taxon>Penicillium</taxon>
    </lineage>
</organism>
<feature type="compositionally biased region" description="Basic and acidic residues" evidence="1">
    <location>
        <begin position="1024"/>
        <end position="1035"/>
    </location>
</feature>
<feature type="compositionally biased region" description="Basic and acidic residues" evidence="1">
    <location>
        <begin position="278"/>
        <end position="301"/>
    </location>
</feature>
<reference evidence="2" key="2">
    <citation type="journal article" date="2023" name="IMA Fungus">
        <title>Comparative genomic study of the Penicillium genus elucidates a diverse pangenome and 15 lateral gene transfer events.</title>
        <authorList>
            <person name="Petersen C."/>
            <person name="Sorensen T."/>
            <person name="Nielsen M.R."/>
            <person name="Sondergaard T.E."/>
            <person name="Sorensen J.L."/>
            <person name="Fitzpatrick D.A."/>
            <person name="Frisvad J.C."/>
            <person name="Nielsen K.L."/>
        </authorList>
    </citation>
    <scope>NUCLEOTIDE SEQUENCE</scope>
    <source>
        <strain evidence="2">IBT 29677</strain>
    </source>
</reference>
<keyword evidence="3" id="KW-1185">Reference proteome</keyword>
<feature type="region of interest" description="Disordered" evidence="1">
    <location>
        <begin position="856"/>
        <end position="887"/>
    </location>
</feature>
<feature type="compositionally biased region" description="Polar residues" evidence="1">
    <location>
        <begin position="210"/>
        <end position="224"/>
    </location>
</feature>
<evidence type="ECO:0000313" key="3">
    <source>
        <dbReference type="Proteomes" id="UP001147747"/>
    </source>
</evidence>
<dbReference type="GeneID" id="81368202"/>
<feature type="compositionally biased region" description="Low complexity" evidence="1">
    <location>
        <begin position="23"/>
        <end position="33"/>
    </location>
</feature>
<name>A0A9W9W0W4_9EURO</name>
<feature type="compositionally biased region" description="Basic and acidic residues" evidence="1">
    <location>
        <begin position="433"/>
        <end position="443"/>
    </location>
</feature>
<accession>A0A9W9W0W4</accession>
<feature type="region of interest" description="Disordered" evidence="1">
    <location>
        <begin position="644"/>
        <end position="684"/>
    </location>
</feature>
<protein>
    <submittedName>
        <fullName evidence="2">Uncharacterized protein</fullName>
    </submittedName>
</protein>
<feature type="compositionally biased region" description="Low complexity" evidence="1">
    <location>
        <begin position="1374"/>
        <end position="1392"/>
    </location>
</feature>
<feature type="compositionally biased region" description="Polar residues" evidence="1">
    <location>
        <begin position="1146"/>
        <end position="1192"/>
    </location>
</feature>
<feature type="compositionally biased region" description="Basic and acidic residues" evidence="1">
    <location>
        <begin position="378"/>
        <end position="395"/>
    </location>
</feature>
<feature type="compositionally biased region" description="Polar residues" evidence="1">
    <location>
        <begin position="1483"/>
        <end position="1492"/>
    </location>
</feature>
<evidence type="ECO:0000256" key="1">
    <source>
        <dbReference type="SAM" id="MobiDB-lite"/>
    </source>
</evidence>
<feature type="compositionally biased region" description="Polar residues" evidence="1">
    <location>
        <begin position="968"/>
        <end position="981"/>
    </location>
</feature>
<evidence type="ECO:0000313" key="2">
    <source>
        <dbReference type="EMBL" id="KAJ5396472.1"/>
    </source>
</evidence>
<dbReference type="OrthoDB" id="5151921at2759"/>
<reference evidence="2" key="1">
    <citation type="submission" date="2022-12" db="EMBL/GenBank/DDBJ databases">
        <authorList>
            <person name="Petersen C."/>
        </authorList>
    </citation>
    <scope>NUCLEOTIDE SEQUENCE</scope>
    <source>
        <strain evidence="2">IBT 29677</strain>
    </source>
</reference>
<sequence length="1539" mass="166258">MADPNAPWRGRPGPKNPSPPNANSPLSPASAGNTPVSFRPNVNRAKTKRWAQAKQPSYDGGDWGSEDEEEEEEEEEQPPAVPRPPYATHRTTSSSELSSRRPSGLGYGGEESRASPAAATPTGGDQKNLPFVRPADIYRRASDEPSTQQGPAGFGLQSVEPAPLGAHTPNITQNPPLGLPEVKRFSGFGSDFFTGTDSNQQNPSSDQNSLRHNPSQASETSQGFRSVVHQAFDVPETPNSTTDSVTHPHDPEEPADASTPTGATQEAAEAPFFKPGHRRDISLPERDNSPSKRPVVTDHDTPSAGRAEFTSVSPGQKNRSPERSVDTTAAPTIPPPNAPDGDFVAPLKFGSAGTSGSEGYRGSIPAIVGANTSPNEADNDRLREEIMRSLSRENSQEPEEQPRPSQPEATQDASIPHQYEKYWDGQTGPGDGSQKELVSESHPDWASSHPMAPRDPYAAPSQEPQPVSAEPKKPKLGRRFSWESASSGGPPPVNYDSPDGLAPQAPDPIPDHEELNLSSQGVTDGEVSGAESQKAERPRLSIVPPVSQNPTPPEQVIPPLEGSQLDLSLPDYTGSSKVDETKLQGFRDILQISTPAARVRAFEETRTQFATLDTGLNHWLQVTLHDQPQHAHLIQESQTLSSAFPKASPTTRRFPKLTSLGNLSATPREDGTPTNTSHIRRPSGHIGTIVNRQNVEQHGKEFLHTAGKFGGKAGEAAKGLFAKGRSKFRQGGNDKGQSPSARKSLQFQFSFQSESANSTGYSGKTPRRSSLNFNSLPVFKFGRSDGSAPDAKDPASIEDSQDEREREGKRIKSRGSLDFFGLSQKGNEGNEAKPEASQYMNDFEKEMNAALGLSPTETRAQQSKQQTIAEPTKSSQFVRPIQPTRPTEPAIEAIEAIEASKETDNLQLSSREEPMISADAADAADVTDANAYLASLPLGDIPDPEKDLSIPPAERTDDSASSEAADLPSQSGVEASHTTIPSIRAVPEEDTKPPAPPKDSPIEEPESIDLPPVPPKNFTPESGLFEHRYHQKPEESLAPPQPSHTPRQPSVSTLGDENKSGAHSSSEDDSTPPSPIHAATEDIIDPRPEDHIYGKPIPPSNISQTSLQPGDPQEVLESKRRSISGLPPSTPGVQSPLRNEVRYSPGTRSSMLSFGSFGRQSTSNSKGGTRPNTPGNDLSQQDSSGSAAQNGDSKMEKLKSFGRRRRASVGNLLTGIQGELQGGIQGNQEQPQKKRGFSRISGFFGRQQETQQPPSQPQERRETIQDPLDVKDLPTPPLNWDNHRISAEPNGHSLNNRRSMDKALPVLPTHENGRGTARSSLDRPRASISGPPTTSSNPLGGNRFYSQLMSGETQNTPQHTRSQSQPFMMSHPLSPVAPSISENSSSPKSASLDELEEKSPELESSPPVPPKSPVSELDRTKEDVKAHRIHTLAQAPEPEHEQKQTPASNLAPSLSVGSRKSTRSDFESTTFNPKTNEPKNIVVSGTSTTFSHPTREREARTLNETAEPVELALTRDDSSEEIIMSPTAYPGQEWTPMHY</sequence>
<feature type="compositionally biased region" description="Polar residues" evidence="1">
    <location>
        <begin position="1044"/>
        <end position="1055"/>
    </location>
</feature>
<feature type="compositionally biased region" description="Basic and acidic residues" evidence="1">
    <location>
        <begin position="1084"/>
        <end position="1093"/>
    </location>
</feature>
<feature type="region of interest" description="Disordered" evidence="1">
    <location>
        <begin position="782"/>
        <end position="835"/>
    </location>
</feature>
<feature type="compositionally biased region" description="Basic and acidic residues" evidence="1">
    <location>
        <begin position="943"/>
        <end position="958"/>
    </location>
</feature>
<feature type="compositionally biased region" description="Acidic residues" evidence="1">
    <location>
        <begin position="64"/>
        <end position="77"/>
    </location>
</feature>
<dbReference type="RefSeq" id="XP_056488524.1">
    <property type="nucleotide sequence ID" value="XM_056629222.1"/>
</dbReference>
<proteinExistence type="predicted"/>
<feature type="compositionally biased region" description="Polar residues" evidence="1">
    <location>
        <begin position="856"/>
        <end position="877"/>
    </location>
</feature>
<feature type="compositionally biased region" description="Low complexity" evidence="1">
    <location>
        <begin position="88"/>
        <end position="103"/>
    </location>
</feature>
<comment type="caution">
    <text evidence="2">The sequence shown here is derived from an EMBL/GenBank/DDBJ whole genome shotgun (WGS) entry which is preliminary data.</text>
</comment>
<feature type="region of interest" description="Disordered" evidence="1">
    <location>
        <begin position="1"/>
        <end position="573"/>
    </location>
</feature>
<feature type="compositionally biased region" description="Polar residues" evidence="1">
    <location>
        <begin position="1444"/>
        <end position="1459"/>
    </location>
</feature>
<dbReference type="EMBL" id="JAPZBU010000006">
    <property type="protein sequence ID" value="KAJ5396472.1"/>
    <property type="molecule type" value="Genomic_DNA"/>
</dbReference>
<feature type="compositionally biased region" description="Basic and acidic residues" evidence="1">
    <location>
        <begin position="1416"/>
        <end position="1426"/>
    </location>
</feature>
<feature type="compositionally biased region" description="Basic and acidic residues" evidence="1">
    <location>
        <begin position="1258"/>
        <end position="1272"/>
    </location>
</feature>
<feature type="region of interest" description="Disordered" evidence="1">
    <location>
        <begin position="936"/>
        <end position="1539"/>
    </location>
</feature>
<feature type="compositionally biased region" description="Low complexity" evidence="1">
    <location>
        <begin position="185"/>
        <end position="208"/>
    </location>
</feature>
<gene>
    <name evidence="2" type="ORF">N7509_004585</name>
</gene>
<dbReference type="Proteomes" id="UP001147747">
    <property type="component" value="Unassembled WGS sequence"/>
</dbReference>